<accession>A0AAW4L9D7</accession>
<dbReference type="PANTHER" id="PTHR44520">
    <property type="entry name" value="RESPONSE REGULATOR RCP1-RELATED"/>
    <property type="match status" value="1"/>
</dbReference>
<feature type="modified residue" description="4-aspartylphosphate" evidence="1">
    <location>
        <position position="64"/>
    </location>
</feature>
<dbReference type="InterPro" id="IPR052893">
    <property type="entry name" value="TCS_response_regulator"/>
</dbReference>
<organism evidence="3 4">
    <name type="scientific">Geoanaerobacter pelophilus</name>
    <dbReference type="NCBI Taxonomy" id="60036"/>
    <lineage>
        <taxon>Bacteria</taxon>
        <taxon>Pseudomonadati</taxon>
        <taxon>Thermodesulfobacteriota</taxon>
        <taxon>Desulfuromonadia</taxon>
        <taxon>Geobacterales</taxon>
        <taxon>Geobacteraceae</taxon>
        <taxon>Geoanaerobacter</taxon>
    </lineage>
</organism>
<dbReference type="EMBL" id="JAHCVJ010000009">
    <property type="protein sequence ID" value="MBT0666162.1"/>
    <property type="molecule type" value="Genomic_DNA"/>
</dbReference>
<dbReference type="RefSeq" id="WP_214172934.1">
    <property type="nucleotide sequence ID" value="NZ_JAHCVJ010000009.1"/>
</dbReference>
<dbReference type="InterPro" id="IPR001789">
    <property type="entry name" value="Sig_transdc_resp-reg_receiver"/>
</dbReference>
<gene>
    <name evidence="3" type="ORF">KI809_17765</name>
</gene>
<evidence type="ECO:0000256" key="1">
    <source>
        <dbReference type="PROSITE-ProRule" id="PRU00169"/>
    </source>
</evidence>
<feature type="domain" description="Response regulatory" evidence="2">
    <location>
        <begin position="5"/>
        <end position="131"/>
    </location>
</feature>
<dbReference type="Pfam" id="PF00072">
    <property type="entry name" value="Response_reg"/>
    <property type="match status" value="1"/>
</dbReference>
<evidence type="ECO:0000259" key="2">
    <source>
        <dbReference type="PROSITE" id="PS50110"/>
    </source>
</evidence>
<dbReference type="SMART" id="SM00448">
    <property type="entry name" value="REC"/>
    <property type="match status" value="1"/>
</dbReference>
<evidence type="ECO:0000313" key="3">
    <source>
        <dbReference type="EMBL" id="MBT0666162.1"/>
    </source>
</evidence>
<sequence>MGSRTILLVDDNPNDIFLAVRALRKADFKNVIVRNHGKEALEFLHSTSDGNNDSKAAPEILIVDINMPIMNGMELIRALRADPLLGQLPVIVLSSSFNPKDQNTCKELGVHTYLIKPPSPNDFKSAIAELDLPPLSKEA</sequence>
<dbReference type="CDD" id="cd17557">
    <property type="entry name" value="REC_Rcp-like"/>
    <property type="match status" value="1"/>
</dbReference>
<name>A0AAW4L9D7_9BACT</name>
<dbReference type="GO" id="GO:0000160">
    <property type="term" value="P:phosphorelay signal transduction system"/>
    <property type="evidence" value="ECO:0007669"/>
    <property type="project" value="InterPro"/>
</dbReference>
<dbReference type="AlphaFoldDB" id="A0AAW4L9D7"/>
<evidence type="ECO:0000313" key="4">
    <source>
        <dbReference type="Proteomes" id="UP000811899"/>
    </source>
</evidence>
<proteinExistence type="predicted"/>
<protein>
    <submittedName>
        <fullName evidence="3">Response regulator</fullName>
    </submittedName>
</protein>
<dbReference type="PROSITE" id="PS50110">
    <property type="entry name" value="RESPONSE_REGULATORY"/>
    <property type="match status" value="1"/>
</dbReference>
<dbReference type="InterPro" id="IPR011006">
    <property type="entry name" value="CheY-like_superfamily"/>
</dbReference>
<comment type="caution">
    <text evidence="3">The sequence shown here is derived from an EMBL/GenBank/DDBJ whole genome shotgun (WGS) entry which is preliminary data.</text>
</comment>
<dbReference type="SUPFAM" id="SSF52172">
    <property type="entry name" value="CheY-like"/>
    <property type="match status" value="1"/>
</dbReference>
<reference evidence="3 4" key="1">
    <citation type="submission" date="2021-05" db="EMBL/GenBank/DDBJ databases">
        <title>The draft genome of Geobacter pelophilus DSM 12255.</title>
        <authorList>
            <person name="Xu Z."/>
            <person name="Masuda Y."/>
            <person name="Itoh H."/>
            <person name="Senoo K."/>
        </authorList>
    </citation>
    <scope>NUCLEOTIDE SEQUENCE [LARGE SCALE GENOMIC DNA]</scope>
    <source>
        <strain evidence="3 4">DSM 12255</strain>
    </source>
</reference>
<dbReference type="Gene3D" id="3.40.50.2300">
    <property type="match status" value="1"/>
</dbReference>
<keyword evidence="1" id="KW-0597">Phosphoprotein</keyword>
<keyword evidence="4" id="KW-1185">Reference proteome</keyword>
<dbReference type="Proteomes" id="UP000811899">
    <property type="component" value="Unassembled WGS sequence"/>
</dbReference>